<evidence type="ECO:0000256" key="4">
    <source>
        <dbReference type="ARBA" id="ARBA00022764"/>
    </source>
</evidence>
<comment type="similarity">
    <text evidence="2">Belongs to the CpxP/Spy family.</text>
</comment>
<dbReference type="AlphaFoldDB" id="A0A1H7QQ70"/>
<evidence type="ECO:0000313" key="7">
    <source>
        <dbReference type="Proteomes" id="UP000198620"/>
    </source>
</evidence>
<dbReference type="Pfam" id="PF07813">
    <property type="entry name" value="LTXXQ"/>
    <property type="match status" value="1"/>
</dbReference>
<feature type="signal peptide" evidence="5">
    <location>
        <begin position="1"/>
        <end position="21"/>
    </location>
</feature>
<dbReference type="OrthoDB" id="8561262at2"/>
<dbReference type="GO" id="GO:0051082">
    <property type="term" value="F:unfolded protein binding"/>
    <property type="evidence" value="ECO:0007669"/>
    <property type="project" value="TreeGrafter"/>
</dbReference>
<dbReference type="EMBL" id="FOBH01000013">
    <property type="protein sequence ID" value="SEL50073.1"/>
    <property type="molecule type" value="Genomic_DNA"/>
</dbReference>
<dbReference type="PIRSF" id="PIRSF034445">
    <property type="entry name" value="CpxP_Spy"/>
    <property type="match status" value="1"/>
</dbReference>
<organism evidence="6 7">
    <name type="scientific">Nitrosovibrio tenuis</name>
    <dbReference type="NCBI Taxonomy" id="1233"/>
    <lineage>
        <taxon>Bacteria</taxon>
        <taxon>Pseudomonadati</taxon>
        <taxon>Pseudomonadota</taxon>
        <taxon>Betaproteobacteria</taxon>
        <taxon>Nitrosomonadales</taxon>
        <taxon>Nitrosomonadaceae</taxon>
        <taxon>Nitrosovibrio</taxon>
    </lineage>
</organism>
<reference evidence="6 7" key="1">
    <citation type="submission" date="2016-10" db="EMBL/GenBank/DDBJ databases">
        <authorList>
            <person name="de Groot N.N."/>
        </authorList>
    </citation>
    <scope>NUCLEOTIDE SEQUENCE [LARGE SCALE GENOMIC DNA]</scope>
    <source>
        <strain evidence="6 7">Nv1</strain>
    </source>
</reference>
<gene>
    <name evidence="6" type="ORF">SAMN05216387_11312</name>
</gene>
<evidence type="ECO:0000313" key="6">
    <source>
        <dbReference type="EMBL" id="SEL50073.1"/>
    </source>
</evidence>
<dbReference type="CDD" id="cd09916">
    <property type="entry name" value="CpxP_like"/>
    <property type="match status" value="1"/>
</dbReference>
<dbReference type="Gene3D" id="1.20.120.1490">
    <property type="match status" value="1"/>
</dbReference>
<accession>A0A1H7QQ70</accession>
<proteinExistence type="inferred from homology"/>
<dbReference type="PANTHER" id="PTHR38102">
    <property type="entry name" value="PERIPLASMIC CHAPERONE SPY"/>
    <property type="match status" value="1"/>
</dbReference>
<evidence type="ECO:0000256" key="1">
    <source>
        <dbReference type="ARBA" id="ARBA00004418"/>
    </source>
</evidence>
<evidence type="ECO:0000256" key="3">
    <source>
        <dbReference type="ARBA" id="ARBA00022729"/>
    </source>
</evidence>
<name>A0A1H7QQ70_9PROT</name>
<dbReference type="RefSeq" id="WP_090829351.1">
    <property type="nucleotide sequence ID" value="NZ_FOBH01000013.1"/>
</dbReference>
<comment type="subcellular location">
    <subcellularLocation>
        <location evidence="1">Periplasm</location>
    </subcellularLocation>
</comment>
<keyword evidence="3 5" id="KW-0732">Signal</keyword>
<dbReference type="InterPro" id="IPR012899">
    <property type="entry name" value="LTXXQ"/>
</dbReference>
<dbReference type="PANTHER" id="PTHR38102:SF1">
    <property type="entry name" value="PERIPLASMIC CHAPERONE SPY"/>
    <property type="match status" value="1"/>
</dbReference>
<sequence>MKTVTKISLISGLLASSIALADPNQDTYSGNGSRGCGPGAHSKMMKDQGRFLERMADRLKLTTEQRISVKTVMEKSKPQIADLKEKMRTNRKALRELGQSVKIDDGQVQELARERGNLMAELIVARSKVRNEIRQVLTDTQQEQMRQMREKHWERNKG</sequence>
<dbReference type="InterPro" id="IPR052211">
    <property type="entry name" value="Cpx_auxiliary_protein"/>
</dbReference>
<keyword evidence="7" id="KW-1185">Reference proteome</keyword>
<keyword evidence="4" id="KW-0574">Periplasm</keyword>
<protein>
    <submittedName>
        <fullName evidence="6">Protein refolding chaperone Spy/CpxP family</fullName>
    </submittedName>
</protein>
<evidence type="ECO:0000256" key="2">
    <source>
        <dbReference type="ARBA" id="ARBA00008441"/>
    </source>
</evidence>
<dbReference type="GO" id="GO:0030288">
    <property type="term" value="C:outer membrane-bounded periplasmic space"/>
    <property type="evidence" value="ECO:0007669"/>
    <property type="project" value="TreeGrafter"/>
</dbReference>
<dbReference type="STRING" id="1233.SAMN05216387_11312"/>
<evidence type="ECO:0000256" key="5">
    <source>
        <dbReference type="SAM" id="SignalP"/>
    </source>
</evidence>
<dbReference type="Proteomes" id="UP000198620">
    <property type="component" value="Unassembled WGS sequence"/>
</dbReference>
<feature type="chain" id="PRO_5011508448" evidence="5">
    <location>
        <begin position="22"/>
        <end position="158"/>
    </location>
</feature>